<protein>
    <submittedName>
        <fullName evidence="3">DUF3502 domain-containing protein</fullName>
    </submittedName>
</protein>
<evidence type="ECO:0000313" key="3">
    <source>
        <dbReference type="EMBL" id="NOU90738.1"/>
    </source>
</evidence>
<reference evidence="3 4" key="1">
    <citation type="submission" date="2019-10" db="EMBL/GenBank/DDBJ databases">
        <title>Description of Paenibacillus choica sp. nov.</title>
        <authorList>
            <person name="Carlier A."/>
            <person name="Qi S."/>
        </authorList>
    </citation>
    <scope>NUCLEOTIDE SEQUENCE [LARGE SCALE GENOMIC DNA]</scope>
    <source>
        <strain evidence="3 4">LMG 31460</strain>
    </source>
</reference>
<evidence type="ECO:0000256" key="1">
    <source>
        <dbReference type="SAM" id="MobiDB-lite"/>
    </source>
</evidence>
<dbReference type="SUPFAM" id="SSF53850">
    <property type="entry name" value="Periplasmic binding protein-like II"/>
    <property type="match status" value="1"/>
</dbReference>
<evidence type="ECO:0000259" key="2">
    <source>
        <dbReference type="Pfam" id="PF12010"/>
    </source>
</evidence>
<dbReference type="Pfam" id="PF12010">
    <property type="entry name" value="DUF3502"/>
    <property type="match status" value="1"/>
</dbReference>
<dbReference type="Proteomes" id="UP000658690">
    <property type="component" value="Unassembled WGS sequence"/>
</dbReference>
<gene>
    <name evidence="3" type="ORF">GC102_34165</name>
</gene>
<proteinExistence type="predicted"/>
<dbReference type="EMBL" id="WHOC01000176">
    <property type="protein sequence ID" value="NOU90738.1"/>
    <property type="molecule type" value="Genomic_DNA"/>
</dbReference>
<dbReference type="PANTHER" id="PTHR43649">
    <property type="entry name" value="ARABINOSE-BINDING PROTEIN-RELATED"/>
    <property type="match status" value="1"/>
</dbReference>
<feature type="domain" description="DUF3502" evidence="2">
    <location>
        <begin position="464"/>
        <end position="532"/>
    </location>
</feature>
<feature type="region of interest" description="Disordered" evidence="1">
    <location>
        <begin position="49"/>
        <end position="69"/>
    </location>
</feature>
<accession>A0ABX1ZBN3</accession>
<dbReference type="PANTHER" id="PTHR43649:SF17">
    <property type="entry name" value="ABC TRANSPORTER SOLUTE BINDING PROTEIN-SUGAR TRANSPORT"/>
    <property type="match status" value="1"/>
</dbReference>
<evidence type="ECO:0000313" key="4">
    <source>
        <dbReference type="Proteomes" id="UP000658690"/>
    </source>
</evidence>
<organism evidence="3 4">
    <name type="scientific">Paenibacillus germinis</name>
    <dbReference type="NCBI Taxonomy" id="2654979"/>
    <lineage>
        <taxon>Bacteria</taxon>
        <taxon>Bacillati</taxon>
        <taxon>Bacillota</taxon>
        <taxon>Bacilli</taxon>
        <taxon>Bacillales</taxon>
        <taxon>Paenibacillaceae</taxon>
        <taxon>Paenibacillus</taxon>
    </lineage>
</organism>
<dbReference type="Gene3D" id="3.40.190.10">
    <property type="entry name" value="Periplasmic binding protein-like II"/>
    <property type="match status" value="2"/>
</dbReference>
<name>A0ABX1ZBN3_9BACL</name>
<dbReference type="InterPro" id="IPR050490">
    <property type="entry name" value="Bact_solute-bd_prot1"/>
</dbReference>
<comment type="caution">
    <text evidence="3">The sequence shown here is derived from an EMBL/GenBank/DDBJ whole genome shotgun (WGS) entry which is preliminary data.</text>
</comment>
<dbReference type="InterPro" id="IPR022627">
    <property type="entry name" value="DUF3502"/>
</dbReference>
<keyword evidence="4" id="KW-1185">Reference proteome</keyword>
<sequence length="535" mass="59469">MSLLYIDNNIHLREVLFVSHEKSKVRKTLNGILSMGLVGTVVLSGCSSNTKETGASASPSQATPKASEVASSTKDLVNLSWYMRKPIDTEKDQEAIEAEANKIIKGSINANLHMNFIDNASWEDKMKLMSASGEAYDIVFTANWTNPFDLNVQKGAFLPLDDLLKKYGQDILKKVDERAWKAVTVNGKIMAIPSQSPFSTPSSFVFKKDLATKYNLDHKQVKTIQDLAPYLETIKKNEPNITPLLVTKTVLAPAMYVPDYTLITKGISYDEKNSKVIWELDIPQYINNYRTIREYYQKGYIAKDAAIKTDYTAEAKSGKYAVMRDSGGYTEDGSKSTALFGYPTVESFAYSPIIGTGHMLGAASAISKTSKNPERAMQLLNLVWKDKKLSNTLAYGLDGKNYTVKSGAGTDNPSIEAKSGAEQTWAIWHNWLGPLWDQWDSNWNTTASLAQMQKNNKEAKTSATLGFLFNGEAVKSETAQVNAVYAEMFPILNTGSMPDYDKFLADMKQRLKDAGMEKIVAEVQKQLDAWKAQNK</sequence>